<reference evidence="2" key="1">
    <citation type="submission" date="2016-10" db="EMBL/GenBank/DDBJ databases">
        <authorList>
            <person name="Benchimol M."/>
            <person name="Almeida L.G."/>
            <person name="Vasconcelos A.T."/>
            <person name="Perreira-Neves A."/>
            <person name="Rosa I.A."/>
            <person name="Tasca T."/>
            <person name="Bogo M.R."/>
            <person name="de Souza W."/>
        </authorList>
    </citation>
    <scope>NUCLEOTIDE SEQUENCE [LARGE SCALE GENOMIC DNA]</scope>
    <source>
        <strain evidence="2">K</strain>
    </source>
</reference>
<dbReference type="GO" id="GO:0004672">
    <property type="term" value="F:protein kinase activity"/>
    <property type="evidence" value="ECO:0007669"/>
    <property type="project" value="InterPro"/>
</dbReference>
<keyword evidence="3" id="KW-1185">Reference proteome</keyword>
<dbReference type="AlphaFoldDB" id="A0A1J4JC51"/>
<dbReference type="Gene3D" id="1.10.510.10">
    <property type="entry name" value="Transferase(Phosphotransferase) domain 1"/>
    <property type="match status" value="1"/>
</dbReference>
<dbReference type="VEuPathDB" id="TrichDB:TRFO_38959"/>
<gene>
    <name evidence="2" type="ORF">TRFO_38959</name>
</gene>
<accession>A0A1J4JC51</accession>
<proteinExistence type="predicted"/>
<dbReference type="EMBL" id="MLAK01001284">
    <property type="protein sequence ID" value="OHS94836.1"/>
    <property type="molecule type" value="Genomic_DNA"/>
</dbReference>
<keyword evidence="2" id="KW-0808">Transferase</keyword>
<dbReference type="GeneID" id="94847057"/>
<sequence length="272" mass="30721">MERIKYVSYKNLIQLISFWHDPKKKSFVAITEYVEFTSIADIMKKHKIGVPAARKWLSGVVAALDFLSSLSPPIPHGRINVDSIYIKMSTGSVKVQIPIPFYKDRKCFNFTYSTPPETLYGVYDILSDIWCLGLTALEVITGEEPYREYDTPEKLFHALISGVLPESLKKVTDPDAYDFISKCLVDHDCRPMIADLVGHPFVNLNTTTMKNPISNEECEVLFSPKRPAANPNAINFALSHRRVSATEEYTLQSFASQAKEHGVNLTDLITLK</sequence>
<feature type="domain" description="Protein kinase" evidence="1">
    <location>
        <begin position="1"/>
        <end position="202"/>
    </location>
</feature>
<dbReference type="InterPro" id="IPR011009">
    <property type="entry name" value="Kinase-like_dom_sf"/>
</dbReference>
<dbReference type="PROSITE" id="PS50011">
    <property type="entry name" value="PROTEIN_KINASE_DOM"/>
    <property type="match status" value="1"/>
</dbReference>
<evidence type="ECO:0000259" key="1">
    <source>
        <dbReference type="PROSITE" id="PS50011"/>
    </source>
</evidence>
<dbReference type="RefSeq" id="XP_068347973.1">
    <property type="nucleotide sequence ID" value="XM_068512353.1"/>
</dbReference>
<dbReference type="Proteomes" id="UP000179807">
    <property type="component" value="Unassembled WGS sequence"/>
</dbReference>
<keyword evidence="2" id="KW-0418">Kinase</keyword>
<dbReference type="OrthoDB" id="1034557at2759"/>
<dbReference type="GO" id="GO:0005524">
    <property type="term" value="F:ATP binding"/>
    <property type="evidence" value="ECO:0007669"/>
    <property type="project" value="InterPro"/>
</dbReference>
<comment type="caution">
    <text evidence="2">The sequence shown here is derived from an EMBL/GenBank/DDBJ whole genome shotgun (WGS) entry which is preliminary data.</text>
</comment>
<name>A0A1J4JC51_9EUKA</name>
<evidence type="ECO:0000313" key="2">
    <source>
        <dbReference type="EMBL" id="OHS94836.1"/>
    </source>
</evidence>
<dbReference type="SMART" id="SM00220">
    <property type="entry name" value="S_TKc"/>
    <property type="match status" value="1"/>
</dbReference>
<dbReference type="Pfam" id="PF00069">
    <property type="entry name" value="Pkinase"/>
    <property type="match status" value="1"/>
</dbReference>
<protein>
    <submittedName>
        <fullName evidence="2">STE family protein kinase</fullName>
    </submittedName>
</protein>
<evidence type="ECO:0000313" key="3">
    <source>
        <dbReference type="Proteomes" id="UP000179807"/>
    </source>
</evidence>
<dbReference type="SUPFAM" id="SSF56112">
    <property type="entry name" value="Protein kinase-like (PK-like)"/>
    <property type="match status" value="1"/>
</dbReference>
<dbReference type="InterPro" id="IPR000719">
    <property type="entry name" value="Prot_kinase_dom"/>
</dbReference>
<dbReference type="PANTHER" id="PTHR13902">
    <property type="entry name" value="SERINE/THREONINE-PROTEIN KINASE WNK WITH NO LYSINE -RELATED"/>
    <property type="match status" value="1"/>
</dbReference>
<dbReference type="InterPro" id="IPR050588">
    <property type="entry name" value="WNK_Ser-Thr_kinase"/>
</dbReference>
<organism evidence="2 3">
    <name type="scientific">Tritrichomonas foetus</name>
    <dbReference type="NCBI Taxonomy" id="1144522"/>
    <lineage>
        <taxon>Eukaryota</taxon>
        <taxon>Metamonada</taxon>
        <taxon>Parabasalia</taxon>
        <taxon>Tritrichomonadida</taxon>
        <taxon>Tritrichomonadidae</taxon>
        <taxon>Tritrichomonas</taxon>
    </lineage>
</organism>